<dbReference type="PRINTS" id="PR00092">
    <property type="entry name" value="TYROSINASE"/>
</dbReference>
<dbReference type="GO" id="GO:0016491">
    <property type="term" value="F:oxidoreductase activity"/>
    <property type="evidence" value="ECO:0007669"/>
    <property type="project" value="InterPro"/>
</dbReference>
<gene>
    <name evidence="5" type="ORF">QBC42DRAFT_327363</name>
</gene>
<evidence type="ECO:0000256" key="1">
    <source>
        <dbReference type="ARBA" id="ARBA00022723"/>
    </source>
</evidence>
<reference evidence="5" key="1">
    <citation type="journal article" date="2023" name="Mol. Phylogenet. Evol.">
        <title>Genome-scale phylogeny and comparative genomics of the fungal order Sordariales.</title>
        <authorList>
            <person name="Hensen N."/>
            <person name="Bonometti L."/>
            <person name="Westerberg I."/>
            <person name="Brannstrom I.O."/>
            <person name="Guillou S."/>
            <person name="Cros-Aarteil S."/>
            <person name="Calhoun S."/>
            <person name="Haridas S."/>
            <person name="Kuo A."/>
            <person name="Mondo S."/>
            <person name="Pangilinan J."/>
            <person name="Riley R."/>
            <person name="LaButti K."/>
            <person name="Andreopoulos B."/>
            <person name="Lipzen A."/>
            <person name="Chen C."/>
            <person name="Yan M."/>
            <person name="Daum C."/>
            <person name="Ng V."/>
            <person name="Clum A."/>
            <person name="Steindorff A."/>
            <person name="Ohm R.A."/>
            <person name="Martin F."/>
            <person name="Silar P."/>
            <person name="Natvig D.O."/>
            <person name="Lalanne C."/>
            <person name="Gautier V."/>
            <person name="Ament-Velasquez S.L."/>
            <person name="Kruys A."/>
            <person name="Hutchinson M.I."/>
            <person name="Powell A.J."/>
            <person name="Barry K."/>
            <person name="Miller A.N."/>
            <person name="Grigoriev I.V."/>
            <person name="Debuchy R."/>
            <person name="Gladieux P."/>
            <person name="Hiltunen Thoren M."/>
            <person name="Johannesson H."/>
        </authorList>
    </citation>
    <scope>NUCLEOTIDE SEQUENCE</scope>
    <source>
        <strain evidence="5">PSN324</strain>
    </source>
</reference>
<dbReference type="InterPro" id="IPR050316">
    <property type="entry name" value="Tyrosinase/Hemocyanin"/>
</dbReference>
<evidence type="ECO:0000313" key="5">
    <source>
        <dbReference type="EMBL" id="KAK4462234.1"/>
    </source>
</evidence>
<feature type="chain" id="PRO_5043855146" evidence="3">
    <location>
        <begin position="23"/>
        <end position="356"/>
    </location>
</feature>
<dbReference type="EMBL" id="MU864975">
    <property type="protein sequence ID" value="KAK4462234.1"/>
    <property type="molecule type" value="Genomic_DNA"/>
</dbReference>
<dbReference type="PANTHER" id="PTHR11474">
    <property type="entry name" value="TYROSINASE FAMILY MEMBER"/>
    <property type="match status" value="1"/>
</dbReference>
<dbReference type="InterPro" id="IPR002227">
    <property type="entry name" value="Tyrosinase_Cu-bd"/>
</dbReference>
<keyword evidence="6" id="KW-1185">Reference proteome</keyword>
<comment type="caution">
    <text evidence="5">The sequence shown here is derived from an EMBL/GenBank/DDBJ whole genome shotgun (WGS) entry which is preliminary data.</text>
</comment>
<name>A0AAV9HQU8_9PEZI</name>
<evidence type="ECO:0000313" key="6">
    <source>
        <dbReference type="Proteomes" id="UP001321749"/>
    </source>
</evidence>
<reference evidence="5" key="2">
    <citation type="submission" date="2023-06" db="EMBL/GenBank/DDBJ databases">
        <authorList>
            <consortium name="Lawrence Berkeley National Laboratory"/>
            <person name="Mondo S.J."/>
            <person name="Hensen N."/>
            <person name="Bonometti L."/>
            <person name="Westerberg I."/>
            <person name="Brannstrom I.O."/>
            <person name="Guillou S."/>
            <person name="Cros-Aarteil S."/>
            <person name="Calhoun S."/>
            <person name="Haridas S."/>
            <person name="Kuo A."/>
            <person name="Pangilinan J."/>
            <person name="Riley R."/>
            <person name="Labutti K."/>
            <person name="Andreopoulos B."/>
            <person name="Lipzen A."/>
            <person name="Chen C."/>
            <person name="Yanf M."/>
            <person name="Daum C."/>
            <person name="Ng V."/>
            <person name="Clum A."/>
            <person name="Steindorff A."/>
            <person name="Ohm R."/>
            <person name="Martin F."/>
            <person name="Silar P."/>
            <person name="Natvig D."/>
            <person name="Lalanne C."/>
            <person name="Gautier V."/>
            <person name="Ament-Velasquez S.L."/>
            <person name="Kruys A."/>
            <person name="Hutchinson M.I."/>
            <person name="Powell A.J."/>
            <person name="Barry K."/>
            <person name="Miller A.N."/>
            <person name="Grigoriev I.V."/>
            <person name="Debuchy R."/>
            <person name="Gladieux P."/>
            <person name="Thoren M.H."/>
            <person name="Johannesson H."/>
        </authorList>
    </citation>
    <scope>NUCLEOTIDE SEQUENCE</scope>
    <source>
        <strain evidence="5">PSN324</strain>
    </source>
</reference>
<accession>A0AAV9HQU8</accession>
<dbReference type="Proteomes" id="UP001321749">
    <property type="component" value="Unassembled WGS sequence"/>
</dbReference>
<evidence type="ECO:0000256" key="3">
    <source>
        <dbReference type="SAM" id="SignalP"/>
    </source>
</evidence>
<evidence type="ECO:0000256" key="2">
    <source>
        <dbReference type="ARBA" id="ARBA00023008"/>
    </source>
</evidence>
<sequence>MVQTTSKKWLAIATLLAGSTMAKPVSSSTGKSSCTPIVRKEWRTLSTQEKADYISAVKCIMTKPALTPAFPNTGVISRYDDLVYTHIQQTNSVHFVGHFLAWHRYFTATYEKMLRSECGYQGAQPYWDWTLDTPASNYVNSPVFDPVTGFGGNGPFEASDPNGFFEVPGRTGGGCVSDGPWAGLSDVVHLGPGPNIEYNPQCLRRDLSPYFAARYLGMNQTALTLSQPDFGWFNAVVDGKPDFEASGVHGGGHYGVGGTLGTMGDLFISPADPIFHLHHANLDRLWWSWQKLDLSARLVDISGPALLMDYSQGNSTLDTPLSVGPSAVDVTVRDVMNIEGCGAVGVCYTYDNVYTL</sequence>
<protein>
    <submittedName>
        <fullName evidence="5">Tyrosinase</fullName>
    </submittedName>
</protein>
<dbReference type="GO" id="GO:0046872">
    <property type="term" value="F:metal ion binding"/>
    <property type="evidence" value="ECO:0007669"/>
    <property type="project" value="UniProtKB-KW"/>
</dbReference>
<dbReference type="AlphaFoldDB" id="A0AAV9HQU8"/>
<keyword evidence="1" id="KW-0479">Metal-binding</keyword>
<dbReference type="InterPro" id="IPR008922">
    <property type="entry name" value="Di-copper_centre_dom_sf"/>
</dbReference>
<evidence type="ECO:0000259" key="4">
    <source>
        <dbReference type="PROSITE" id="PS00497"/>
    </source>
</evidence>
<organism evidence="5 6">
    <name type="scientific">Cladorrhinum samala</name>
    <dbReference type="NCBI Taxonomy" id="585594"/>
    <lineage>
        <taxon>Eukaryota</taxon>
        <taxon>Fungi</taxon>
        <taxon>Dikarya</taxon>
        <taxon>Ascomycota</taxon>
        <taxon>Pezizomycotina</taxon>
        <taxon>Sordariomycetes</taxon>
        <taxon>Sordariomycetidae</taxon>
        <taxon>Sordariales</taxon>
        <taxon>Podosporaceae</taxon>
        <taxon>Cladorrhinum</taxon>
    </lineage>
</organism>
<proteinExistence type="predicted"/>
<dbReference type="PROSITE" id="PS00497">
    <property type="entry name" value="TYROSINASE_1"/>
    <property type="match status" value="1"/>
</dbReference>
<feature type="signal peptide" evidence="3">
    <location>
        <begin position="1"/>
        <end position="22"/>
    </location>
</feature>
<dbReference type="PANTHER" id="PTHR11474:SF126">
    <property type="entry name" value="TYROSINASE-LIKE PROTEIN TYR-1-RELATED"/>
    <property type="match status" value="1"/>
</dbReference>
<dbReference type="SUPFAM" id="SSF48056">
    <property type="entry name" value="Di-copper centre-containing domain"/>
    <property type="match status" value="1"/>
</dbReference>
<dbReference type="Pfam" id="PF00264">
    <property type="entry name" value="Tyrosinase"/>
    <property type="match status" value="1"/>
</dbReference>
<keyword evidence="3" id="KW-0732">Signal</keyword>
<keyword evidence="2" id="KW-0186">Copper</keyword>
<dbReference type="Gene3D" id="1.10.1280.10">
    <property type="entry name" value="Di-copper center containing domain from catechol oxidase"/>
    <property type="match status" value="1"/>
</dbReference>
<feature type="domain" description="Tyrosinase copper-binding" evidence="4">
    <location>
        <begin position="94"/>
        <end position="111"/>
    </location>
</feature>